<reference evidence="3" key="1">
    <citation type="submission" date="2016-06" db="EMBL/GenBank/DDBJ databases">
        <title>Parallel loss of symbiosis genes in relatives of nitrogen-fixing non-legume Parasponia.</title>
        <authorList>
            <person name="Van Velzen R."/>
            <person name="Holmer R."/>
            <person name="Bu F."/>
            <person name="Rutten L."/>
            <person name="Van Zeijl A."/>
            <person name="Liu W."/>
            <person name="Santuari L."/>
            <person name="Cao Q."/>
            <person name="Sharma T."/>
            <person name="Shen D."/>
            <person name="Roswanjaya Y."/>
            <person name="Wardhani T."/>
            <person name="Kalhor M.S."/>
            <person name="Jansen J."/>
            <person name="Van den Hoogen J."/>
            <person name="Gungor B."/>
            <person name="Hartog M."/>
            <person name="Hontelez J."/>
            <person name="Verver J."/>
            <person name="Yang W.-C."/>
            <person name="Schijlen E."/>
            <person name="Repin R."/>
            <person name="Schilthuizen M."/>
            <person name="Schranz E."/>
            <person name="Heidstra R."/>
            <person name="Miyata K."/>
            <person name="Fedorova E."/>
            <person name="Kohlen W."/>
            <person name="Bisseling T."/>
            <person name="Smit S."/>
            <person name="Geurts R."/>
        </authorList>
    </citation>
    <scope>NUCLEOTIDE SEQUENCE [LARGE SCALE GENOMIC DNA]</scope>
    <source>
        <strain evidence="3">cv. WU1-14</strain>
    </source>
</reference>
<name>A0A2P5BCJ9_PARAD</name>
<comment type="caution">
    <text evidence="2">The sequence shown here is derived from an EMBL/GenBank/DDBJ whole genome shotgun (WGS) entry which is preliminary data.</text>
</comment>
<evidence type="ECO:0000256" key="1">
    <source>
        <dbReference type="SAM" id="MobiDB-lite"/>
    </source>
</evidence>
<dbReference type="EMBL" id="JXTB01000310">
    <property type="protein sequence ID" value="PON46496.1"/>
    <property type="molecule type" value="Genomic_DNA"/>
</dbReference>
<dbReference type="Proteomes" id="UP000237105">
    <property type="component" value="Unassembled WGS sequence"/>
</dbReference>
<dbReference type="OrthoDB" id="10307100at2759"/>
<keyword evidence="3" id="KW-1185">Reference proteome</keyword>
<organism evidence="2 3">
    <name type="scientific">Parasponia andersonii</name>
    <name type="common">Sponia andersonii</name>
    <dbReference type="NCBI Taxonomy" id="3476"/>
    <lineage>
        <taxon>Eukaryota</taxon>
        <taxon>Viridiplantae</taxon>
        <taxon>Streptophyta</taxon>
        <taxon>Embryophyta</taxon>
        <taxon>Tracheophyta</taxon>
        <taxon>Spermatophyta</taxon>
        <taxon>Magnoliopsida</taxon>
        <taxon>eudicotyledons</taxon>
        <taxon>Gunneridae</taxon>
        <taxon>Pentapetalae</taxon>
        <taxon>rosids</taxon>
        <taxon>fabids</taxon>
        <taxon>Rosales</taxon>
        <taxon>Cannabaceae</taxon>
        <taxon>Parasponia</taxon>
    </lineage>
</organism>
<sequence>ILKRCEDEHGDGALKLLPHGSWLRAPTPVAKSRGDANSIRDTYIGSKSGPNDYSGSNTEKEAEVDGLDLVRINHAD</sequence>
<feature type="compositionally biased region" description="Polar residues" evidence="1">
    <location>
        <begin position="48"/>
        <end position="57"/>
    </location>
</feature>
<proteinExistence type="predicted"/>
<feature type="region of interest" description="Disordered" evidence="1">
    <location>
        <begin position="24"/>
        <end position="69"/>
    </location>
</feature>
<evidence type="ECO:0000313" key="2">
    <source>
        <dbReference type="EMBL" id="PON46496.1"/>
    </source>
</evidence>
<protein>
    <submittedName>
        <fullName evidence="2">Uncharacterized protein</fullName>
    </submittedName>
</protein>
<feature type="non-terminal residue" evidence="2">
    <location>
        <position position="1"/>
    </location>
</feature>
<dbReference type="AlphaFoldDB" id="A0A2P5BCJ9"/>
<accession>A0A2P5BCJ9</accession>
<evidence type="ECO:0000313" key="3">
    <source>
        <dbReference type="Proteomes" id="UP000237105"/>
    </source>
</evidence>
<gene>
    <name evidence="2" type="ORF">PanWU01x14_251420</name>
</gene>